<proteinExistence type="predicted"/>
<sequence length="149" mass="16659">MAEVAALTTSELVSEAFGKAKELDKFSPETASLLRALAIRLDVRQAIVKASPDALVPRYEPDYMMQMNHEMAFMRRCEHGQYVKYEELAIFMEQNVHMKMVQTTLSLALDLPGVKSFAAEVIDRVLNGATPGMEGYPCVRQPMTSQLDS</sequence>
<evidence type="ECO:0000313" key="1">
    <source>
        <dbReference type="EMBL" id="WLS77248.1"/>
    </source>
</evidence>
<organism evidence="1 2">
    <name type="scientific">Erwinia pyri</name>
    <dbReference type="NCBI Taxonomy" id="3062598"/>
    <lineage>
        <taxon>Bacteria</taxon>
        <taxon>Pseudomonadati</taxon>
        <taxon>Pseudomonadota</taxon>
        <taxon>Gammaproteobacteria</taxon>
        <taxon>Enterobacterales</taxon>
        <taxon>Erwiniaceae</taxon>
        <taxon>Erwinia</taxon>
    </lineage>
</organism>
<name>A0AA50DHU6_9GAMM</name>
<accession>A0AA50DHU6</accession>
<keyword evidence="2" id="KW-1185">Reference proteome</keyword>
<evidence type="ECO:0000313" key="2">
    <source>
        <dbReference type="Proteomes" id="UP001228139"/>
    </source>
</evidence>
<protein>
    <submittedName>
        <fullName evidence="1">Uncharacterized protein</fullName>
    </submittedName>
</protein>
<dbReference type="AlphaFoldDB" id="A0AA50DHU6"/>
<reference evidence="1 2" key="1">
    <citation type="submission" date="2023-07" db="EMBL/GenBank/DDBJ databases">
        <title>Pathogenic bacteria of pear tree diseases.</title>
        <authorList>
            <person name="Zhang Z."/>
            <person name="He L."/>
            <person name="Huang R."/>
        </authorList>
    </citation>
    <scope>NUCLEOTIDE SEQUENCE [LARGE SCALE GENOMIC DNA]</scope>
    <source>
        <strain evidence="1 2">DE2</strain>
    </source>
</reference>
<dbReference type="Proteomes" id="UP001228139">
    <property type="component" value="Chromosome"/>
</dbReference>
<gene>
    <name evidence="1" type="ORF">Q3V30_12180</name>
</gene>
<dbReference type="EMBL" id="CP132353">
    <property type="protein sequence ID" value="WLS77248.1"/>
    <property type="molecule type" value="Genomic_DNA"/>
</dbReference>
<dbReference type="KEGG" id="epi:Q3V30_12180"/>
<dbReference type="RefSeq" id="WP_306206002.1">
    <property type="nucleotide sequence ID" value="NZ_CP132353.1"/>
</dbReference>